<evidence type="ECO:0000313" key="3">
    <source>
        <dbReference type="Proteomes" id="UP001220530"/>
    </source>
</evidence>
<dbReference type="Pfam" id="PF05227">
    <property type="entry name" value="CHASE3"/>
    <property type="match status" value="1"/>
</dbReference>
<keyword evidence="3" id="KW-1185">Reference proteome</keyword>
<dbReference type="InterPro" id="IPR007891">
    <property type="entry name" value="CHASE3"/>
</dbReference>
<protein>
    <submittedName>
        <fullName evidence="2">CHASE3 domain-containing protein</fullName>
    </submittedName>
</protein>
<organism evidence="2 3">
    <name type="scientific">Devosia algicola</name>
    <dbReference type="NCBI Taxonomy" id="3026418"/>
    <lineage>
        <taxon>Bacteria</taxon>
        <taxon>Pseudomonadati</taxon>
        <taxon>Pseudomonadota</taxon>
        <taxon>Alphaproteobacteria</taxon>
        <taxon>Hyphomicrobiales</taxon>
        <taxon>Devosiaceae</taxon>
        <taxon>Devosia</taxon>
    </lineage>
</organism>
<accession>A0ABY7YS40</accession>
<dbReference type="EMBL" id="CP118246">
    <property type="protein sequence ID" value="WDR04148.1"/>
    <property type="molecule type" value="Genomic_DNA"/>
</dbReference>
<dbReference type="CDD" id="cd19410">
    <property type="entry name" value="HK9-like_sensor"/>
    <property type="match status" value="1"/>
</dbReference>
<evidence type="ECO:0000313" key="2">
    <source>
        <dbReference type="EMBL" id="WDR04148.1"/>
    </source>
</evidence>
<dbReference type="Proteomes" id="UP001220530">
    <property type="component" value="Chromosome"/>
</dbReference>
<feature type="domain" description="CHASE3" evidence="1">
    <location>
        <begin position="19"/>
        <end position="121"/>
    </location>
</feature>
<dbReference type="RefSeq" id="WP_282220532.1">
    <property type="nucleotide sequence ID" value="NZ_CP118246.1"/>
</dbReference>
<evidence type="ECO:0000259" key="1">
    <source>
        <dbReference type="Pfam" id="PF05227"/>
    </source>
</evidence>
<reference evidence="2 3" key="1">
    <citation type="submission" date="2023-02" db="EMBL/GenBank/DDBJ databases">
        <title>Devosia algicola sp. nov., isolated from the phycosphere of marine algae.</title>
        <authorList>
            <person name="Kim J.M."/>
            <person name="Lee J.K."/>
            <person name="Choi B.J."/>
            <person name="Bayburt H."/>
            <person name="Jeon C.O."/>
        </authorList>
    </citation>
    <scope>NUCLEOTIDE SEQUENCE [LARGE SCALE GENOMIC DNA]</scope>
    <source>
        <strain evidence="2 3">G20-9</strain>
    </source>
</reference>
<gene>
    <name evidence="2" type="ORF">PSQ19_09210</name>
</gene>
<sequence>MAGCAALLLAQGVNRQLMDVQHTFDMRTAARDISIALVDAESGQLGYVLTQDESYLLPYEKTVHTIDERLLALRDMAKGDAEQSARVDRVAKAVQSKIAEMASTVTLVANSHEALATSIVKGVAGRV</sequence>
<name>A0ABY7YS40_9HYPH</name>
<proteinExistence type="predicted"/>